<dbReference type="SUPFAM" id="SSF52402">
    <property type="entry name" value="Adenine nucleotide alpha hydrolases-like"/>
    <property type="match status" value="1"/>
</dbReference>
<dbReference type="EMBL" id="JAAZCD010000143">
    <property type="protein sequence ID" value="NLD31855.1"/>
    <property type="molecule type" value="Genomic_DNA"/>
</dbReference>
<evidence type="ECO:0000256" key="1">
    <source>
        <dbReference type="ARBA" id="ARBA00008791"/>
    </source>
</evidence>
<protein>
    <submittedName>
        <fullName evidence="3">Universal stress protein</fullName>
    </submittedName>
</protein>
<evidence type="ECO:0000313" key="4">
    <source>
        <dbReference type="Proteomes" id="UP000589373"/>
    </source>
</evidence>
<dbReference type="PANTHER" id="PTHR46268">
    <property type="entry name" value="STRESS RESPONSE PROTEIN NHAX"/>
    <property type="match status" value="1"/>
</dbReference>
<dbReference type="InterPro" id="IPR014729">
    <property type="entry name" value="Rossmann-like_a/b/a_fold"/>
</dbReference>
<accession>A0A847D5K9</accession>
<reference evidence="3 4" key="1">
    <citation type="journal article" date="2020" name="Biotechnol. Biofuels">
        <title>New insights from the biogas microbiome by comprehensive genome-resolved metagenomics of nearly 1600 species originating from multiple anaerobic digesters.</title>
        <authorList>
            <person name="Campanaro S."/>
            <person name="Treu L."/>
            <person name="Rodriguez-R L.M."/>
            <person name="Kovalovszki A."/>
            <person name="Ziels R.M."/>
            <person name="Maus I."/>
            <person name="Zhu X."/>
            <person name="Kougias P.G."/>
            <person name="Basile A."/>
            <person name="Luo G."/>
            <person name="Schluter A."/>
            <person name="Konstantinidis K.T."/>
            <person name="Angelidaki I."/>
        </authorList>
    </citation>
    <scope>NUCLEOTIDE SEQUENCE [LARGE SCALE GENOMIC DNA]</scope>
    <source>
        <strain evidence="3">AS07pgkLD_105</strain>
    </source>
</reference>
<dbReference type="Gene3D" id="3.40.50.620">
    <property type="entry name" value="HUPs"/>
    <property type="match status" value="1"/>
</dbReference>
<evidence type="ECO:0000313" key="3">
    <source>
        <dbReference type="EMBL" id="NLD31855.1"/>
    </source>
</evidence>
<dbReference type="Proteomes" id="UP000589373">
    <property type="component" value="Unassembled WGS sequence"/>
</dbReference>
<dbReference type="CDD" id="cd00293">
    <property type="entry name" value="USP-like"/>
    <property type="match status" value="1"/>
</dbReference>
<gene>
    <name evidence="3" type="ORF">GX662_06290</name>
</gene>
<evidence type="ECO:0000259" key="2">
    <source>
        <dbReference type="Pfam" id="PF00582"/>
    </source>
</evidence>
<name>A0A847D5K9_9LACT</name>
<dbReference type="Pfam" id="PF00582">
    <property type="entry name" value="Usp"/>
    <property type="match status" value="1"/>
</dbReference>
<comment type="caution">
    <text evidence="3">The sequence shown here is derived from an EMBL/GenBank/DDBJ whole genome shotgun (WGS) entry which is preliminary data.</text>
</comment>
<comment type="similarity">
    <text evidence="1">Belongs to the universal stress protein A family.</text>
</comment>
<dbReference type="PANTHER" id="PTHR46268:SF6">
    <property type="entry name" value="UNIVERSAL STRESS PROTEIN UP12"/>
    <property type="match status" value="1"/>
</dbReference>
<dbReference type="RefSeq" id="WP_276645720.1">
    <property type="nucleotide sequence ID" value="NZ_CP089787.1"/>
</dbReference>
<dbReference type="PRINTS" id="PR01438">
    <property type="entry name" value="UNVRSLSTRESS"/>
</dbReference>
<dbReference type="InterPro" id="IPR006016">
    <property type="entry name" value="UspA"/>
</dbReference>
<dbReference type="InterPro" id="IPR006015">
    <property type="entry name" value="Universal_stress_UspA"/>
</dbReference>
<dbReference type="AlphaFoldDB" id="A0A847D5K9"/>
<organism evidence="3 4">
    <name type="scientific">Trichococcus flocculiformis</name>
    <dbReference type="NCBI Taxonomy" id="82803"/>
    <lineage>
        <taxon>Bacteria</taxon>
        <taxon>Bacillati</taxon>
        <taxon>Bacillota</taxon>
        <taxon>Bacilli</taxon>
        <taxon>Lactobacillales</taxon>
        <taxon>Carnobacteriaceae</taxon>
        <taxon>Trichococcus</taxon>
    </lineage>
</organism>
<proteinExistence type="inferred from homology"/>
<sequence length="156" mass="17398">MFQEYKKILIPVDGSRESELSFRKAVEVAKRNKAAIIITHIIDTRAIQTPTGFEGSFTDEIVRQSKTLMEEYKIYATNEGITDVQTVIEYGSPKAIIAKDLPAEYGVDLIMIGATGLNAIERLFIGSVSEYVIRNAPCDVLVVRTDLENKPKTKKS</sequence>
<feature type="domain" description="UspA" evidence="2">
    <location>
        <begin position="4"/>
        <end position="144"/>
    </location>
</feature>